<keyword evidence="1" id="KW-0175">Coiled coil</keyword>
<evidence type="ECO:0000256" key="1">
    <source>
        <dbReference type="SAM" id="Coils"/>
    </source>
</evidence>
<feature type="coiled-coil region" evidence="1">
    <location>
        <begin position="243"/>
        <end position="270"/>
    </location>
</feature>
<proteinExistence type="predicted"/>
<name>A0A1B6DRS5_9HEMI</name>
<gene>
    <name evidence="2" type="ORF">g.2099</name>
</gene>
<reference evidence="2" key="1">
    <citation type="submission" date="2015-12" db="EMBL/GenBank/DDBJ databases">
        <title>De novo transcriptome assembly of four potential Pierce s Disease insect vectors from Arizona vineyards.</title>
        <authorList>
            <person name="Tassone E.E."/>
        </authorList>
    </citation>
    <scope>NUCLEOTIDE SEQUENCE</scope>
</reference>
<dbReference type="AlphaFoldDB" id="A0A1B6DRS5"/>
<evidence type="ECO:0000313" key="2">
    <source>
        <dbReference type="EMBL" id="JAS28371.1"/>
    </source>
</evidence>
<protein>
    <submittedName>
        <fullName evidence="2">Uncharacterized protein</fullName>
    </submittedName>
</protein>
<sequence length="305" mass="35271">HLGRNCGKSDLSLRNKMHYFTITIMGSIVFLVKTEVQSTILLNNSRSIDKTDIQYIDTNTSNILSASNTSNFTKSTKEHLKISVMSSYIPPSWVEVMITSFISIGIRRIKILNYKLSGIKSNIDLALDEAKRTESILNLFDEDLIKFYLENIIYDRKEEIKHIVTNLYLYNVTCIENSNPTKAFYVRVREGENDLQKCISEGIIENHKFLHTIEDHIKKTNELEASGSPELNSCRKVEFIRIMTCINEKVEKYEEDLNRIEKEVKELCEGEPNKITTELQKCLDNSLHNTYKFVSKILNDLHNCT</sequence>
<feature type="non-terminal residue" evidence="2">
    <location>
        <position position="1"/>
    </location>
</feature>
<dbReference type="EMBL" id="GEDC01008927">
    <property type="protein sequence ID" value="JAS28371.1"/>
    <property type="molecule type" value="Transcribed_RNA"/>
</dbReference>
<accession>A0A1B6DRS5</accession>
<organism evidence="2">
    <name type="scientific">Clastoptera arizonana</name>
    <name type="common">Arizona spittle bug</name>
    <dbReference type="NCBI Taxonomy" id="38151"/>
    <lineage>
        <taxon>Eukaryota</taxon>
        <taxon>Metazoa</taxon>
        <taxon>Ecdysozoa</taxon>
        <taxon>Arthropoda</taxon>
        <taxon>Hexapoda</taxon>
        <taxon>Insecta</taxon>
        <taxon>Pterygota</taxon>
        <taxon>Neoptera</taxon>
        <taxon>Paraneoptera</taxon>
        <taxon>Hemiptera</taxon>
        <taxon>Auchenorrhyncha</taxon>
        <taxon>Cercopoidea</taxon>
        <taxon>Clastopteridae</taxon>
        <taxon>Clastoptera</taxon>
    </lineage>
</organism>